<dbReference type="AlphaFoldDB" id="A0A438EXN1"/>
<accession>A0A438EXN1</accession>
<reference evidence="1 2" key="1">
    <citation type="journal article" date="2018" name="PLoS Genet.">
        <title>Population sequencing reveals clonal diversity and ancestral inbreeding in the grapevine cultivar Chardonnay.</title>
        <authorList>
            <person name="Roach M.J."/>
            <person name="Johnson D.L."/>
            <person name="Bohlmann J."/>
            <person name="van Vuuren H.J."/>
            <person name="Jones S.J."/>
            <person name="Pretorius I.S."/>
            <person name="Schmidt S.A."/>
            <person name="Borneman A.R."/>
        </authorList>
    </citation>
    <scope>NUCLEOTIDE SEQUENCE [LARGE SCALE GENOMIC DNA]</scope>
    <source>
        <strain evidence="2">cv. Chardonnay</strain>
        <tissue evidence="1">Leaf</tissue>
    </source>
</reference>
<dbReference type="Proteomes" id="UP000288805">
    <property type="component" value="Unassembled WGS sequence"/>
</dbReference>
<dbReference type="EMBL" id="QGNW01001166">
    <property type="protein sequence ID" value="RVW52508.1"/>
    <property type="molecule type" value="Genomic_DNA"/>
</dbReference>
<proteinExistence type="predicted"/>
<name>A0A438EXN1_VITVI</name>
<protein>
    <submittedName>
        <fullName evidence="1">Uncharacterized protein</fullName>
    </submittedName>
</protein>
<evidence type="ECO:0000313" key="1">
    <source>
        <dbReference type="EMBL" id="RVW52508.1"/>
    </source>
</evidence>
<comment type="caution">
    <text evidence="1">The sequence shown here is derived from an EMBL/GenBank/DDBJ whole genome shotgun (WGS) entry which is preliminary data.</text>
</comment>
<organism evidence="1 2">
    <name type="scientific">Vitis vinifera</name>
    <name type="common">Grape</name>
    <dbReference type="NCBI Taxonomy" id="29760"/>
    <lineage>
        <taxon>Eukaryota</taxon>
        <taxon>Viridiplantae</taxon>
        <taxon>Streptophyta</taxon>
        <taxon>Embryophyta</taxon>
        <taxon>Tracheophyta</taxon>
        <taxon>Spermatophyta</taxon>
        <taxon>Magnoliopsida</taxon>
        <taxon>eudicotyledons</taxon>
        <taxon>Gunneridae</taxon>
        <taxon>Pentapetalae</taxon>
        <taxon>rosids</taxon>
        <taxon>Vitales</taxon>
        <taxon>Vitaceae</taxon>
        <taxon>Viteae</taxon>
        <taxon>Vitis</taxon>
    </lineage>
</organism>
<gene>
    <name evidence="1" type="ORF">CK203_068888</name>
</gene>
<evidence type="ECO:0000313" key="2">
    <source>
        <dbReference type="Proteomes" id="UP000288805"/>
    </source>
</evidence>
<sequence length="98" mass="11815">MDAFWRKVICGKFGELEGGWCSKEVRDNYGVGLWKAIRLLWELIFSRILFVVGNGRRVKFWRDRWCRDEPLRDGWNPSFSRPLNDWEIETVECFLSRI</sequence>